<sequence>MSSSCLPFSLAFSSPPSTGIANAVFFAVPRDAYLLDKVIAAELGSLSKLAEKKMLLRRICWQHRLCLEKRKPAFTDFIFHQ</sequence>
<dbReference type="Proteomes" id="UP000784294">
    <property type="component" value="Unassembled WGS sequence"/>
</dbReference>
<reference evidence="1" key="1">
    <citation type="submission" date="2018-11" db="EMBL/GenBank/DDBJ databases">
        <authorList>
            <consortium name="Pathogen Informatics"/>
        </authorList>
    </citation>
    <scope>NUCLEOTIDE SEQUENCE</scope>
</reference>
<feature type="non-terminal residue" evidence="1">
    <location>
        <position position="81"/>
    </location>
</feature>
<dbReference type="AlphaFoldDB" id="A0A3S5B9G9"/>
<organism evidence="1 2">
    <name type="scientific">Protopolystoma xenopodis</name>
    <dbReference type="NCBI Taxonomy" id="117903"/>
    <lineage>
        <taxon>Eukaryota</taxon>
        <taxon>Metazoa</taxon>
        <taxon>Spiralia</taxon>
        <taxon>Lophotrochozoa</taxon>
        <taxon>Platyhelminthes</taxon>
        <taxon>Monogenea</taxon>
        <taxon>Polyopisthocotylea</taxon>
        <taxon>Polystomatidea</taxon>
        <taxon>Polystomatidae</taxon>
        <taxon>Protopolystoma</taxon>
    </lineage>
</organism>
<evidence type="ECO:0000313" key="1">
    <source>
        <dbReference type="EMBL" id="VEL43840.1"/>
    </source>
</evidence>
<protein>
    <submittedName>
        <fullName evidence="1">Uncharacterized protein</fullName>
    </submittedName>
</protein>
<name>A0A3S5B9G9_9PLAT</name>
<gene>
    <name evidence="1" type="ORF">PXEA_LOCUS37280</name>
</gene>
<proteinExistence type="predicted"/>
<accession>A0A3S5B9G9</accession>
<dbReference type="EMBL" id="CAAALY010285820">
    <property type="protein sequence ID" value="VEL43840.1"/>
    <property type="molecule type" value="Genomic_DNA"/>
</dbReference>
<evidence type="ECO:0000313" key="2">
    <source>
        <dbReference type="Proteomes" id="UP000784294"/>
    </source>
</evidence>
<keyword evidence="2" id="KW-1185">Reference proteome</keyword>
<comment type="caution">
    <text evidence="1">The sequence shown here is derived from an EMBL/GenBank/DDBJ whole genome shotgun (WGS) entry which is preliminary data.</text>
</comment>